<dbReference type="GO" id="GO:1990112">
    <property type="term" value="C:RQC complex"/>
    <property type="evidence" value="ECO:0007669"/>
    <property type="project" value="TreeGrafter"/>
</dbReference>
<dbReference type="EMBL" id="FR823382">
    <property type="protein sequence ID" value="CBZ50120.1"/>
    <property type="molecule type" value="Genomic_DNA"/>
</dbReference>
<evidence type="ECO:0000256" key="1">
    <source>
        <dbReference type="SAM" id="MobiDB-lite"/>
    </source>
</evidence>
<keyword evidence="2" id="KW-1133">Transmembrane helix</keyword>
<gene>
    <name evidence="5" type="ORF">BN1204_005960</name>
    <name evidence="4" type="ORF">NCLIV_005960</name>
</gene>
<feature type="domain" description="NFACT RNA-binding" evidence="3">
    <location>
        <begin position="163"/>
        <end position="265"/>
    </location>
</feature>
<dbReference type="RefSeq" id="XP_003880155.1">
    <property type="nucleotide sequence ID" value="XM_003880106.1"/>
</dbReference>
<evidence type="ECO:0000313" key="6">
    <source>
        <dbReference type="Proteomes" id="UP000007494"/>
    </source>
</evidence>
<evidence type="ECO:0000256" key="2">
    <source>
        <dbReference type="SAM" id="Phobius"/>
    </source>
</evidence>
<dbReference type="PANTHER" id="PTHR15239:SF6">
    <property type="entry name" value="RIBOSOME QUALITY CONTROL COMPLEX SUBUNIT NEMF"/>
    <property type="match status" value="1"/>
</dbReference>
<feature type="region of interest" description="Disordered" evidence="1">
    <location>
        <begin position="281"/>
        <end position="315"/>
    </location>
</feature>
<keyword evidence="6" id="KW-1185">Reference proteome</keyword>
<dbReference type="EMBL" id="LN714476">
    <property type="protein sequence ID" value="CEL64714.1"/>
    <property type="molecule type" value="Genomic_DNA"/>
</dbReference>
<dbReference type="InterPro" id="IPR008532">
    <property type="entry name" value="NFACT_RNA-bd"/>
</dbReference>
<dbReference type="GeneID" id="13446178"/>
<dbReference type="GO" id="GO:0072344">
    <property type="term" value="P:rescue of stalled ribosome"/>
    <property type="evidence" value="ECO:0007669"/>
    <property type="project" value="TreeGrafter"/>
</dbReference>
<organism evidence="4 6">
    <name type="scientific">Neospora caninum (strain Liverpool)</name>
    <dbReference type="NCBI Taxonomy" id="572307"/>
    <lineage>
        <taxon>Eukaryota</taxon>
        <taxon>Sar</taxon>
        <taxon>Alveolata</taxon>
        <taxon>Apicomplexa</taxon>
        <taxon>Conoidasida</taxon>
        <taxon>Coccidia</taxon>
        <taxon>Eucoccidiorida</taxon>
        <taxon>Eimeriorina</taxon>
        <taxon>Sarcocystidae</taxon>
        <taxon>Neospora</taxon>
    </lineage>
</organism>
<name>F0V8S9_NEOCL</name>
<dbReference type="GO" id="GO:0043023">
    <property type="term" value="F:ribosomal large subunit binding"/>
    <property type="evidence" value="ECO:0007669"/>
    <property type="project" value="TreeGrafter"/>
</dbReference>
<dbReference type="Pfam" id="PF05670">
    <property type="entry name" value="NFACT-R_1"/>
    <property type="match status" value="1"/>
</dbReference>
<dbReference type="eggNOG" id="ENOG502S3BZ">
    <property type="taxonomic scope" value="Eukaryota"/>
</dbReference>
<feature type="transmembrane region" description="Helical" evidence="2">
    <location>
        <begin position="6"/>
        <end position="29"/>
    </location>
</feature>
<dbReference type="OrthoDB" id="329357at2759"/>
<keyword evidence="2" id="KW-0472">Membrane</keyword>
<reference evidence="4" key="1">
    <citation type="submission" date="2011-02" db="EMBL/GenBank/DDBJ databases">
        <authorList>
            <person name="Aslett M."/>
        </authorList>
    </citation>
    <scope>NUCLEOTIDE SEQUENCE</scope>
    <source>
        <strain evidence="4">Liverpool</strain>
    </source>
</reference>
<dbReference type="GO" id="GO:0000049">
    <property type="term" value="F:tRNA binding"/>
    <property type="evidence" value="ECO:0007669"/>
    <property type="project" value="TreeGrafter"/>
</dbReference>
<evidence type="ECO:0000313" key="4">
    <source>
        <dbReference type="EMBL" id="CBZ50120.1"/>
    </source>
</evidence>
<dbReference type="InterPro" id="IPR051608">
    <property type="entry name" value="RQC_Subunit_NEMF"/>
</dbReference>
<keyword evidence="2" id="KW-0812">Transmembrane</keyword>
<evidence type="ECO:0000259" key="3">
    <source>
        <dbReference type="Pfam" id="PF05670"/>
    </source>
</evidence>
<reference evidence="5" key="4">
    <citation type="journal article" date="2015" name="PLoS ONE">
        <title>Comprehensive Evaluation of Toxoplasma gondii VEG and Neospora caninum LIV Genomes with Tachyzoite Stage Transcriptome and Proteome Defines Novel Transcript Features.</title>
        <authorList>
            <person name="Ramaprasad A."/>
            <person name="Mourier T."/>
            <person name="Naeem R."/>
            <person name="Malas T.B."/>
            <person name="Moussa E."/>
            <person name="Panigrahi A."/>
            <person name="Vermont S.J."/>
            <person name="Otto T.D."/>
            <person name="Wastling J."/>
            <person name="Pain A."/>
        </authorList>
    </citation>
    <scope>NUCLEOTIDE SEQUENCE</scope>
    <source>
        <strain evidence="5">Liverpool</strain>
    </source>
</reference>
<dbReference type="Proteomes" id="UP000007494">
    <property type="component" value="Chromosome II"/>
</dbReference>
<proteinExistence type="predicted"/>
<dbReference type="PANTHER" id="PTHR15239">
    <property type="entry name" value="NUCLEAR EXPORT MEDIATOR FACTOR NEMF"/>
    <property type="match status" value="1"/>
</dbReference>
<dbReference type="VEuPathDB" id="ToxoDB:NCLIV_005960"/>
<feature type="compositionally biased region" description="Polar residues" evidence="1">
    <location>
        <begin position="294"/>
        <end position="315"/>
    </location>
</feature>
<sequence length="315" mass="34841">MRDRHGALITFMSIVITIIMKLNFVNAYAMPDHRPLLLKTAKFLFPCDFGTRYTPAWQGTPLSSGASLRGAVSTALKARRHQKYCYSSEVFLFRAGLHGASNKPWRHSPRSSSILQSQLTAPTVGLRRAGSWSSFLGHPSLQANQRGITTDTVLERGLLTLRFDEDDGNSTTLIIGRTAEQNERVSFVVARPADLWFHVRDFPGSHVILRGQGSSWKPTKQHMQLAADCACYFSKGRGKSAQMAVTFTAAKNVSKVKGAPTGSVEVASPQTTLVEKIMQERRKLNNKKKHRPNETTPSSALSETLQKTTEPQKTG</sequence>
<accession>F0V8S9</accession>
<evidence type="ECO:0000313" key="5">
    <source>
        <dbReference type="EMBL" id="CEL64714.1"/>
    </source>
</evidence>
<reference evidence="4" key="2">
    <citation type="submission" date="2011-03" db="EMBL/GenBank/DDBJ databases">
        <title>Comparative genomics and transcriptomics of Neospora caninum and Toxoplasma gondii.</title>
        <authorList>
            <person name="Reid A.J."/>
            <person name="Sohal A."/>
            <person name="Harris D."/>
            <person name="Quail M."/>
            <person name="Sanders M."/>
            <person name="Berriman M."/>
            <person name="Wastling J.M."/>
            <person name="Pain A."/>
        </authorList>
    </citation>
    <scope>NUCLEOTIDE SEQUENCE</scope>
    <source>
        <strain evidence="4">Liverpool</strain>
    </source>
</reference>
<reference evidence="6" key="3">
    <citation type="journal article" date="2012" name="PLoS Pathog.">
        <title>Comparative genomics of the apicomplexan parasites Toxoplasma gondii and Neospora caninum: Coccidia differing in host range and transmission strategy.</title>
        <authorList>
            <person name="Reid A.J."/>
            <person name="Vermont S.J."/>
            <person name="Cotton J.A."/>
            <person name="Harris D."/>
            <person name="Hill-Cawthorne G.A."/>
            <person name="Konen-Waisman S."/>
            <person name="Latham S.M."/>
            <person name="Mourier T."/>
            <person name="Norton R."/>
            <person name="Quail M.A."/>
            <person name="Sanders M."/>
            <person name="Shanmugam D."/>
            <person name="Sohal A."/>
            <person name="Wasmuth J.D."/>
            <person name="Brunk B."/>
            <person name="Grigg M.E."/>
            <person name="Howard J.C."/>
            <person name="Parkinson J."/>
            <person name="Roos D.S."/>
            <person name="Trees A.J."/>
            <person name="Berriman M."/>
            <person name="Pain A."/>
            <person name="Wastling J.M."/>
        </authorList>
    </citation>
    <scope>NUCLEOTIDE SEQUENCE [LARGE SCALE GENOMIC DNA]</scope>
    <source>
        <strain evidence="6">Liverpool</strain>
    </source>
</reference>
<dbReference type="AlphaFoldDB" id="F0V8S9"/>
<dbReference type="InParanoid" id="F0V8S9"/>
<dbReference type="OMA" id="ADCACYF"/>
<protein>
    <submittedName>
        <fullName evidence="4">Fibronectin-binding A domain protein, related</fullName>
    </submittedName>
</protein>